<protein>
    <recommendedName>
        <fullName evidence="3">Secreted protein</fullName>
    </recommendedName>
</protein>
<accession>A0A5N7C8Y6</accession>
<name>A0A5N7C8Y6_PETAA</name>
<sequence length="71" mass="8092">MLSILRCCSILLMTVKTVVLWHSSWQLATAIRKTGQGDVQCDISVSRSMALSTKACRSHENLRREKNSVWR</sequence>
<evidence type="ECO:0000256" key="1">
    <source>
        <dbReference type="SAM" id="SignalP"/>
    </source>
</evidence>
<evidence type="ECO:0008006" key="3">
    <source>
        <dbReference type="Google" id="ProtNLM"/>
    </source>
</evidence>
<evidence type="ECO:0000313" key="2">
    <source>
        <dbReference type="EMBL" id="KAE8390439.1"/>
    </source>
</evidence>
<organism evidence="2">
    <name type="scientific">Petromyces alliaceus</name>
    <name type="common">Aspergillus alliaceus</name>
    <dbReference type="NCBI Taxonomy" id="209559"/>
    <lineage>
        <taxon>Eukaryota</taxon>
        <taxon>Fungi</taxon>
        <taxon>Dikarya</taxon>
        <taxon>Ascomycota</taxon>
        <taxon>Pezizomycotina</taxon>
        <taxon>Eurotiomycetes</taxon>
        <taxon>Eurotiomycetidae</taxon>
        <taxon>Eurotiales</taxon>
        <taxon>Aspergillaceae</taxon>
        <taxon>Aspergillus</taxon>
        <taxon>Aspergillus subgen. Circumdati</taxon>
    </lineage>
</organism>
<reference evidence="2" key="1">
    <citation type="submission" date="2019-04" db="EMBL/GenBank/DDBJ databases">
        <title>Friends and foes A comparative genomics studyof 23 Aspergillus species from section Flavi.</title>
        <authorList>
            <consortium name="DOE Joint Genome Institute"/>
            <person name="Kjaerbolling I."/>
            <person name="Vesth T."/>
            <person name="Frisvad J.C."/>
            <person name="Nybo J.L."/>
            <person name="Theobald S."/>
            <person name="Kildgaard S."/>
            <person name="Isbrandt T."/>
            <person name="Kuo A."/>
            <person name="Sato A."/>
            <person name="Lyhne E.K."/>
            <person name="Kogle M.E."/>
            <person name="Wiebenga A."/>
            <person name="Kun R.S."/>
            <person name="Lubbers R.J."/>
            <person name="Makela M.R."/>
            <person name="Barry K."/>
            <person name="Chovatia M."/>
            <person name="Clum A."/>
            <person name="Daum C."/>
            <person name="Haridas S."/>
            <person name="He G."/>
            <person name="LaButti K."/>
            <person name="Lipzen A."/>
            <person name="Mondo S."/>
            <person name="Riley R."/>
            <person name="Salamov A."/>
            <person name="Simmons B.A."/>
            <person name="Magnuson J.K."/>
            <person name="Henrissat B."/>
            <person name="Mortensen U.H."/>
            <person name="Larsen T.O."/>
            <person name="Devries R.P."/>
            <person name="Grigoriev I.V."/>
            <person name="Machida M."/>
            <person name="Baker S.E."/>
            <person name="Andersen M.R."/>
        </authorList>
    </citation>
    <scope>NUCLEOTIDE SEQUENCE [LARGE SCALE GENOMIC DNA]</scope>
    <source>
        <strain evidence="2">IBT 14317</strain>
    </source>
</reference>
<gene>
    <name evidence="2" type="ORF">BDV23DRAFT_155386</name>
</gene>
<proteinExistence type="predicted"/>
<keyword evidence="1" id="KW-0732">Signal</keyword>
<dbReference type="AlphaFoldDB" id="A0A5N7C8Y6"/>
<feature type="signal peptide" evidence="1">
    <location>
        <begin position="1"/>
        <end position="30"/>
    </location>
</feature>
<feature type="chain" id="PRO_5025001325" description="Secreted protein" evidence="1">
    <location>
        <begin position="31"/>
        <end position="71"/>
    </location>
</feature>
<dbReference type="Proteomes" id="UP000326877">
    <property type="component" value="Unassembled WGS sequence"/>
</dbReference>
<dbReference type="EMBL" id="ML735255">
    <property type="protein sequence ID" value="KAE8390439.1"/>
    <property type="molecule type" value="Genomic_DNA"/>
</dbReference>